<dbReference type="AlphaFoldDB" id="A0A0A0JNP1"/>
<dbReference type="Pfam" id="PF01182">
    <property type="entry name" value="Glucosamine_iso"/>
    <property type="match status" value="1"/>
</dbReference>
<dbReference type="RefSeq" id="WP_052111820.1">
    <property type="nucleotide sequence ID" value="NZ_AVPK01000002.1"/>
</dbReference>
<gene>
    <name evidence="7" type="primary">pgl</name>
    <name evidence="10" type="ORF">N803_08590</name>
</gene>
<dbReference type="STRING" id="1385521.N803_08590"/>
<dbReference type="PANTHER" id="PTHR11054:SF0">
    <property type="entry name" value="6-PHOSPHOGLUCONOLACTONASE"/>
    <property type="match status" value="1"/>
</dbReference>
<evidence type="ECO:0000256" key="5">
    <source>
        <dbReference type="ARBA" id="ARBA00013198"/>
    </source>
</evidence>
<keyword evidence="7" id="KW-0378">Hydrolase</keyword>
<dbReference type="InterPro" id="IPR039104">
    <property type="entry name" value="6PGL"/>
</dbReference>
<dbReference type="InterPro" id="IPR006148">
    <property type="entry name" value="Glc/Gal-6P_isomerase"/>
</dbReference>
<organism evidence="10 11">
    <name type="scientific">Knoellia subterranea KCTC 19937</name>
    <dbReference type="NCBI Taxonomy" id="1385521"/>
    <lineage>
        <taxon>Bacteria</taxon>
        <taxon>Bacillati</taxon>
        <taxon>Actinomycetota</taxon>
        <taxon>Actinomycetes</taxon>
        <taxon>Micrococcales</taxon>
        <taxon>Intrasporangiaceae</taxon>
        <taxon>Knoellia</taxon>
    </lineage>
</organism>
<name>A0A0A0JNP1_9MICO</name>
<dbReference type="UniPathway" id="UPA00115">
    <property type="reaction ID" value="UER00409"/>
</dbReference>
<sequence length="259" mass="26953">MTDDTRSQPTPDGDGGAAPEVVVHPGKQELSDAIAARLVTALIDAQAEQDVVQVSLTGGSLGSDLWASVAALPARAAVDWARVEFWWGDERYLPAGDADRNDVQNDAAGLASLPVDPTRIHRVPGPDRSESAEASATAYGEEIRATDAGAFGIMILGVGPDGHIASLFPGHPAQQTTDAIAVAVHDSPKPPPDRVSLTFEALRRSREVWFIVAGADKAEAVANGVADAGPDVNSAAQVKGEERTLWLIDADAATALPTD</sequence>
<dbReference type="CDD" id="cd01400">
    <property type="entry name" value="6PGL"/>
    <property type="match status" value="1"/>
</dbReference>
<dbReference type="Gene3D" id="3.40.50.1360">
    <property type="match status" value="1"/>
</dbReference>
<proteinExistence type="inferred from homology"/>
<comment type="similarity">
    <text evidence="4 7">Belongs to the glucosamine/galactosamine-6-phosphate isomerase family. 6-phosphogluconolactonase subfamily.</text>
</comment>
<dbReference type="GO" id="GO:0017057">
    <property type="term" value="F:6-phosphogluconolactonase activity"/>
    <property type="evidence" value="ECO:0007669"/>
    <property type="project" value="UniProtKB-UniRule"/>
</dbReference>
<keyword evidence="11" id="KW-1185">Reference proteome</keyword>
<feature type="region of interest" description="Disordered" evidence="8">
    <location>
        <begin position="1"/>
        <end position="20"/>
    </location>
</feature>
<evidence type="ECO:0000256" key="8">
    <source>
        <dbReference type="SAM" id="MobiDB-lite"/>
    </source>
</evidence>
<dbReference type="InterPro" id="IPR037171">
    <property type="entry name" value="NagB/RpiA_transferase-like"/>
</dbReference>
<dbReference type="NCBIfam" id="TIGR01198">
    <property type="entry name" value="pgl"/>
    <property type="match status" value="1"/>
</dbReference>
<evidence type="ECO:0000256" key="7">
    <source>
        <dbReference type="RuleBase" id="RU365095"/>
    </source>
</evidence>
<dbReference type="GO" id="GO:0006098">
    <property type="term" value="P:pentose-phosphate shunt"/>
    <property type="evidence" value="ECO:0007669"/>
    <property type="project" value="UniProtKB-UniPathway"/>
</dbReference>
<accession>A0A0A0JNP1</accession>
<comment type="pathway">
    <text evidence="3 7">Carbohydrate degradation; pentose phosphate pathway; D-ribulose 5-phosphate from D-glucose 6-phosphate (oxidative stage): step 2/3.</text>
</comment>
<dbReference type="Proteomes" id="UP000030011">
    <property type="component" value="Unassembled WGS sequence"/>
</dbReference>
<dbReference type="GO" id="GO:0005975">
    <property type="term" value="P:carbohydrate metabolic process"/>
    <property type="evidence" value="ECO:0007669"/>
    <property type="project" value="UniProtKB-UniRule"/>
</dbReference>
<protein>
    <recommendedName>
        <fullName evidence="6 7">6-phosphogluconolactonase</fullName>
        <shortName evidence="7">6PGL</shortName>
        <ecNumber evidence="5 7">3.1.1.31</ecNumber>
    </recommendedName>
</protein>
<evidence type="ECO:0000313" key="10">
    <source>
        <dbReference type="EMBL" id="KGN38773.1"/>
    </source>
</evidence>
<dbReference type="eggNOG" id="COG0363">
    <property type="taxonomic scope" value="Bacteria"/>
</dbReference>
<dbReference type="SUPFAM" id="SSF100950">
    <property type="entry name" value="NagB/RpiA/CoA transferase-like"/>
    <property type="match status" value="1"/>
</dbReference>
<comment type="caution">
    <text evidence="10">The sequence shown here is derived from an EMBL/GenBank/DDBJ whole genome shotgun (WGS) entry which is preliminary data.</text>
</comment>
<evidence type="ECO:0000256" key="4">
    <source>
        <dbReference type="ARBA" id="ARBA00010662"/>
    </source>
</evidence>
<evidence type="ECO:0000259" key="9">
    <source>
        <dbReference type="Pfam" id="PF01182"/>
    </source>
</evidence>
<evidence type="ECO:0000313" key="11">
    <source>
        <dbReference type="Proteomes" id="UP000030011"/>
    </source>
</evidence>
<dbReference type="InterPro" id="IPR005900">
    <property type="entry name" value="6-phosphogluconolactonase_DevB"/>
</dbReference>
<dbReference type="EMBL" id="AVPK01000002">
    <property type="protein sequence ID" value="KGN38773.1"/>
    <property type="molecule type" value="Genomic_DNA"/>
</dbReference>
<dbReference type="PANTHER" id="PTHR11054">
    <property type="entry name" value="6-PHOSPHOGLUCONOLACTONASE"/>
    <property type="match status" value="1"/>
</dbReference>
<dbReference type="OrthoDB" id="9810967at2"/>
<evidence type="ECO:0000256" key="2">
    <source>
        <dbReference type="ARBA" id="ARBA00002681"/>
    </source>
</evidence>
<comment type="function">
    <text evidence="2 7">Hydrolysis of 6-phosphogluconolactone to 6-phosphogluconate.</text>
</comment>
<comment type="catalytic activity">
    <reaction evidence="1 7">
        <text>6-phospho-D-glucono-1,5-lactone + H2O = 6-phospho-D-gluconate + H(+)</text>
        <dbReference type="Rhea" id="RHEA:12556"/>
        <dbReference type="ChEBI" id="CHEBI:15377"/>
        <dbReference type="ChEBI" id="CHEBI:15378"/>
        <dbReference type="ChEBI" id="CHEBI:57955"/>
        <dbReference type="ChEBI" id="CHEBI:58759"/>
        <dbReference type="EC" id="3.1.1.31"/>
    </reaction>
</comment>
<evidence type="ECO:0000256" key="1">
    <source>
        <dbReference type="ARBA" id="ARBA00000832"/>
    </source>
</evidence>
<evidence type="ECO:0000256" key="6">
    <source>
        <dbReference type="ARBA" id="ARBA00020337"/>
    </source>
</evidence>
<feature type="domain" description="Glucosamine/galactosamine-6-phosphate isomerase" evidence="9">
    <location>
        <begin position="27"/>
        <end position="246"/>
    </location>
</feature>
<evidence type="ECO:0000256" key="3">
    <source>
        <dbReference type="ARBA" id="ARBA00004961"/>
    </source>
</evidence>
<reference evidence="10 11" key="1">
    <citation type="submission" date="2013-08" db="EMBL/GenBank/DDBJ databases">
        <title>The genome sequence of Knoellia subterranea.</title>
        <authorList>
            <person name="Zhu W."/>
            <person name="Wang G."/>
        </authorList>
    </citation>
    <scope>NUCLEOTIDE SEQUENCE [LARGE SCALE GENOMIC DNA]</scope>
    <source>
        <strain evidence="10 11">KCTC 19937</strain>
    </source>
</reference>
<dbReference type="EC" id="3.1.1.31" evidence="5 7"/>